<organism evidence="4 5">
    <name type="scientific">Campylobacter concisus</name>
    <dbReference type="NCBI Taxonomy" id="199"/>
    <lineage>
        <taxon>Bacteria</taxon>
        <taxon>Pseudomonadati</taxon>
        <taxon>Campylobacterota</taxon>
        <taxon>Epsilonproteobacteria</taxon>
        <taxon>Campylobacterales</taxon>
        <taxon>Campylobacteraceae</taxon>
        <taxon>Campylobacter</taxon>
    </lineage>
</organism>
<dbReference type="GO" id="GO:0008894">
    <property type="term" value="F:guanosine-5'-triphosphate,3'-diphosphate diphosphatase activity"/>
    <property type="evidence" value="ECO:0007669"/>
    <property type="project" value="UniProtKB-EC"/>
</dbReference>
<dbReference type="SUPFAM" id="SSF53067">
    <property type="entry name" value="Actin-like ATPase domain"/>
    <property type="match status" value="2"/>
</dbReference>
<dbReference type="InterPro" id="IPR048950">
    <property type="entry name" value="Ppx_GppA_C"/>
</dbReference>
<keyword evidence="1 4" id="KW-0378">Hydrolase</keyword>
<dbReference type="Proteomes" id="UP000066049">
    <property type="component" value="Chromosome"/>
</dbReference>
<evidence type="ECO:0000259" key="3">
    <source>
        <dbReference type="Pfam" id="PF21447"/>
    </source>
</evidence>
<protein>
    <submittedName>
        <fullName evidence="4">Guanosine-5'-triphosphate, 3'-diphosphate pyrophosphatase</fullName>
        <ecNumber evidence="4">3.6.1.40</ecNumber>
    </submittedName>
</protein>
<proteinExistence type="predicted"/>
<dbReference type="InterPro" id="IPR043129">
    <property type="entry name" value="ATPase_NBD"/>
</dbReference>
<dbReference type="InterPro" id="IPR003695">
    <property type="entry name" value="Ppx_GppA_N"/>
</dbReference>
<evidence type="ECO:0000313" key="5">
    <source>
        <dbReference type="Proteomes" id="UP000066049"/>
    </source>
</evidence>
<dbReference type="EC" id="3.6.1.40" evidence="4"/>
<dbReference type="PANTHER" id="PTHR30005:SF0">
    <property type="entry name" value="RETROGRADE REGULATION PROTEIN 2"/>
    <property type="match status" value="1"/>
</dbReference>
<gene>
    <name evidence="4" type="primary">gppA</name>
    <name evidence="4" type="ORF">CCON33237_1530</name>
</gene>
<dbReference type="SUPFAM" id="SSF109604">
    <property type="entry name" value="HD-domain/PDEase-like"/>
    <property type="match status" value="1"/>
</dbReference>
<dbReference type="Pfam" id="PF02541">
    <property type="entry name" value="Ppx-GppA"/>
    <property type="match status" value="1"/>
</dbReference>
<evidence type="ECO:0000259" key="2">
    <source>
        <dbReference type="Pfam" id="PF02541"/>
    </source>
</evidence>
<dbReference type="CDD" id="cd24052">
    <property type="entry name" value="ASKHA_NBD_HpPPX-GppA-like"/>
    <property type="match status" value="1"/>
</dbReference>
<sequence length="482" mass="53957">MAKRTAVIDLGSNSMRMAIFERTSRLAFFILAEYKTKVRLGEGGYGSNNEISESSMEKALKAFREFSNIIKSYKCNKVLCVGTSALRDAPNANVLISLLRKKLGINLKVIDGKEEATFGAIAAKNLLHNIAECVTIDIGGGSTELARISKGKIIDTLSLDIGTVRLKELFFDKKNLNKLPKFLEQVTKQIYERFKCQNIIAIGGSLRAISSAIMSKNLYPLSSLHGFCYKLSDEQAYIESIANVSVLELNKFPIKKDRYDTIREGAHIFLALAEALNAKNIITSGVGVREGVFLKDFLRPSIKFPQNFNPSIKSLQDRFILSCNKSVTRYAKDIFMVLKKLHGLSDNYLEVLLVATKLHNVGQEIGFYGDHKNSAYIVLNALNYGFSHEQKALIAVVIGTNGKKNIYEFERYKNLLPKAECIRWLSFILSLAKALDLTCERPNLNFEFSGHTLKIEGAKEFAMAKEEIKKITKPEIFAISFV</sequence>
<dbReference type="Pfam" id="PF21447">
    <property type="entry name" value="Ppx-GppA_III"/>
    <property type="match status" value="1"/>
</dbReference>
<feature type="domain" description="Ppx/GppA phosphatase N-terminal" evidence="2">
    <location>
        <begin position="24"/>
        <end position="298"/>
    </location>
</feature>
<dbReference type="PATRIC" id="fig|199.248.peg.1579"/>
<dbReference type="InterPro" id="IPR050273">
    <property type="entry name" value="GppA/Ppx_hydrolase"/>
</dbReference>
<dbReference type="PANTHER" id="PTHR30005">
    <property type="entry name" value="EXOPOLYPHOSPHATASE"/>
    <property type="match status" value="1"/>
</dbReference>
<accession>A0A0M4SVF0</accession>
<dbReference type="Gene3D" id="1.10.3210.10">
    <property type="entry name" value="Hypothetical protein af1432"/>
    <property type="match status" value="1"/>
</dbReference>
<dbReference type="EMBL" id="CP012541">
    <property type="protein sequence ID" value="ALF48179.1"/>
    <property type="molecule type" value="Genomic_DNA"/>
</dbReference>
<dbReference type="KEGG" id="ccoc:CCON33237_1530"/>
<feature type="domain" description="Ppx/GppA phosphatase C-terminal" evidence="3">
    <location>
        <begin position="311"/>
        <end position="436"/>
    </location>
</feature>
<evidence type="ECO:0000256" key="1">
    <source>
        <dbReference type="ARBA" id="ARBA00022801"/>
    </source>
</evidence>
<evidence type="ECO:0000313" key="4">
    <source>
        <dbReference type="EMBL" id="ALF48179.1"/>
    </source>
</evidence>
<dbReference type="PIRSF" id="PIRSF001267">
    <property type="entry name" value="Pyrophosphatase_GppA_Ppx"/>
    <property type="match status" value="1"/>
</dbReference>
<reference evidence="5" key="1">
    <citation type="submission" date="2015-08" db="EMBL/GenBank/DDBJ databases">
        <title>Comparative genomics of the Campylobacter concisus group.</title>
        <authorList>
            <person name="Miller W.G."/>
            <person name="Yee E."/>
            <person name="Chapman M.H."/>
            <person name="Huynh S."/>
            <person name="Bono J.L."/>
            <person name="On S.L.W."/>
            <person name="St Leger J."/>
            <person name="Foster G."/>
            <person name="Parker C.T."/>
        </authorList>
    </citation>
    <scope>NUCLEOTIDE SEQUENCE [LARGE SCALE GENOMIC DNA]</scope>
    <source>
        <strain evidence="5">ATCC 33237</strain>
    </source>
</reference>
<dbReference type="RefSeq" id="WP_054197107.1">
    <property type="nucleotide sequence ID" value="NZ_CABMKQ010000040.1"/>
</dbReference>
<dbReference type="AlphaFoldDB" id="A0A0M4SVF0"/>
<dbReference type="Gene3D" id="3.30.420.40">
    <property type="match status" value="1"/>
</dbReference>
<dbReference type="InterPro" id="IPR030673">
    <property type="entry name" value="PyroPPase_GppA_Ppx"/>
</dbReference>
<dbReference type="GeneID" id="28663208"/>
<dbReference type="Gene3D" id="3.30.420.150">
    <property type="entry name" value="Exopolyphosphatase. Domain 2"/>
    <property type="match status" value="1"/>
</dbReference>
<name>A0A0M4SVF0_9BACT</name>